<proteinExistence type="predicted"/>
<sequence>MKRYGNLFEKIYDMDNLILAHHNAKKGKGWYQEVKMVDSNPEYYLGMLQQMLINKTYHTSEYKTFIKHDSGKDREIFKLPYFPDRICQWAILQIIEPILLNNLTKDTYSAIPGRGIHLCLNRLAEAVQHDVPGSQYCLKLDAKKFYPSINHDILKMKYRRIFKDKDLLWLIDEIIDSTPGNTGIPIGNYLSQYSGNFYFSEFDHWIKEVKHVKYYFRYMDDIVILGSSKEELHKLKDEVNEYFIKNLKLKIKENWQVFPTYVRGIDFVGYRTFMNFKLLRKSTCKQFKKKMTAINKKQIEGQEMNYSEWCSINSYKGWLIHCDSYRLSKKHIEPVQKFADKYYLQNIYKKGGISS</sequence>
<comment type="caution">
    <text evidence="2">The sequence shown here is derived from an EMBL/GenBank/DDBJ whole genome shotgun (WGS) entry which is preliminary data.</text>
</comment>
<dbReference type="PANTHER" id="PTHR34047">
    <property type="entry name" value="NUCLEAR INTRON MATURASE 1, MITOCHONDRIAL-RELATED"/>
    <property type="match status" value="1"/>
</dbReference>
<evidence type="ECO:0000259" key="1">
    <source>
        <dbReference type="PROSITE" id="PS50878"/>
    </source>
</evidence>
<dbReference type="InterPro" id="IPR000477">
    <property type="entry name" value="RT_dom"/>
</dbReference>
<dbReference type="PROSITE" id="PS50878">
    <property type="entry name" value="RT_POL"/>
    <property type="match status" value="1"/>
</dbReference>
<dbReference type="CDD" id="cd01646">
    <property type="entry name" value="RT_Bac_retron_I"/>
    <property type="match status" value="1"/>
</dbReference>
<protein>
    <recommendedName>
        <fullName evidence="1">Reverse transcriptase domain-containing protein</fullName>
    </recommendedName>
</protein>
<accession>A0A644YIM8</accession>
<evidence type="ECO:0000313" key="2">
    <source>
        <dbReference type="EMBL" id="MPM28492.1"/>
    </source>
</evidence>
<dbReference type="EMBL" id="VSSQ01005271">
    <property type="protein sequence ID" value="MPM28492.1"/>
    <property type="molecule type" value="Genomic_DNA"/>
</dbReference>
<reference evidence="2" key="1">
    <citation type="submission" date="2019-08" db="EMBL/GenBank/DDBJ databases">
        <authorList>
            <person name="Kucharzyk K."/>
            <person name="Murdoch R.W."/>
            <person name="Higgins S."/>
            <person name="Loffler F."/>
        </authorList>
    </citation>
    <scope>NUCLEOTIDE SEQUENCE</scope>
</reference>
<dbReference type="AlphaFoldDB" id="A0A644YIM8"/>
<feature type="domain" description="Reverse transcriptase" evidence="1">
    <location>
        <begin position="1"/>
        <end position="272"/>
    </location>
</feature>
<dbReference type="InterPro" id="IPR043502">
    <property type="entry name" value="DNA/RNA_pol_sf"/>
</dbReference>
<organism evidence="2">
    <name type="scientific">bioreactor metagenome</name>
    <dbReference type="NCBI Taxonomy" id="1076179"/>
    <lineage>
        <taxon>unclassified sequences</taxon>
        <taxon>metagenomes</taxon>
        <taxon>ecological metagenomes</taxon>
    </lineage>
</organism>
<dbReference type="InterPro" id="IPR051083">
    <property type="entry name" value="GrpII_Intron_Splice-Mob/Def"/>
</dbReference>
<name>A0A644YIM8_9ZZZZ</name>
<gene>
    <name evidence="2" type="ORF">SDC9_75018</name>
</gene>
<dbReference type="PANTHER" id="PTHR34047:SF8">
    <property type="entry name" value="PROTEIN YKFC"/>
    <property type="match status" value="1"/>
</dbReference>
<dbReference type="SUPFAM" id="SSF56672">
    <property type="entry name" value="DNA/RNA polymerases"/>
    <property type="match status" value="1"/>
</dbReference>
<dbReference type="Pfam" id="PF00078">
    <property type="entry name" value="RVT_1"/>
    <property type="match status" value="1"/>
</dbReference>